<evidence type="ECO:0000313" key="2">
    <source>
        <dbReference type="EMBL" id="QNU66882.1"/>
    </source>
</evidence>
<dbReference type="KEGG" id="rher:EHE19_018980"/>
<gene>
    <name evidence="2" type="ORF">EHE19_018980</name>
</gene>
<evidence type="ECO:0000313" key="3">
    <source>
        <dbReference type="Proteomes" id="UP000306409"/>
    </source>
</evidence>
<name>A0A4U7J9C4_9FIRM</name>
<keyword evidence="1" id="KW-0472">Membrane</keyword>
<keyword evidence="1" id="KW-1133">Transmembrane helix</keyword>
<dbReference type="OrthoDB" id="1740776at2"/>
<dbReference type="AlphaFoldDB" id="A0A4U7J9C4"/>
<dbReference type="RefSeq" id="WP_137698717.1">
    <property type="nucleotide sequence ID" value="NZ_CP061336.1"/>
</dbReference>
<keyword evidence="1" id="KW-0812">Transmembrane</keyword>
<accession>A0A4U7J9C4</accession>
<organism evidence="2 3">
    <name type="scientific">Ruminiclostridium herbifermentans</name>
    <dbReference type="NCBI Taxonomy" id="2488810"/>
    <lineage>
        <taxon>Bacteria</taxon>
        <taxon>Bacillati</taxon>
        <taxon>Bacillota</taxon>
        <taxon>Clostridia</taxon>
        <taxon>Eubacteriales</taxon>
        <taxon>Oscillospiraceae</taxon>
        <taxon>Ruminiclostridium</taxon>
    </lineage>
</organism>
<sequence length="192" mass="22484">MIKLESKKSNIICIVMAIVLLVSIINSVYINMQNQKFKNGDIQQMYSEWYALYCMSEYVDRFINGGSNDGERYILYVNQVCHHFKISITPSELNTNLSNLLILSYDPLFSNLAKEEETLNKEKAIELLKKMNSDLLAISKDIIEMSEEEKEKLLDQSSSKYDEMNTRVKDFSNKYNKLVDDYFRTYSEYVSH</sequence>
<feature type="transmembrane region" description="Helical" evidence="1">
    <location>
        <begin position="12"/>
        <end position="30"/>
    </location>
</feature>
<dbReference type="EMBL" id="CP061336">
    <property type="protein sequence ID" value="QNU66882.1"/>
    <property type="molecule type" value="Genomic_DNA"/>
</dbReference>
<evidence type="ECO:0000256" key="1">
    <source>
        <dbReference type="SAM" id="Phobius"/>
    </source>
</evidence>
<keyword evidence="3" id="KW-1185">Reference proteome</keyword>
<reference evidence="2 3" key="1">
    <citation type="submission" date="2020-09" db="EMBL/GenBank/DDBJ databases">
        <title>Characterization and genome sequencing of Ruminiclostridium sp. nov. MA18.</title>
        <authorList>
            <person name="Rettenmaier R."/>
            <person name="Kowollik M.-L."/>
            <person name="Liebl W."/>
            <person name="Zverlov V."/>
        </authorList>
    </citation>
    <scope>NUCLEOTIDE SEQUENCE [LARGE SCALE GENOMIC DNA]</scope>
    <source>
        <strain evidence="2 3">MA18</strain>
    </source>
</reference>
<proteinExistence type="predicted"/>
<dbReference type="Proteomes" id="UP000306409">
    <property type="component" value="Chromosome"/>
</dbReference>
<protein>
    <submittedName>
        <fullName evidence="2">Uncharacterized protein</fullName>
    </submittedName>
</protein>